<proteinExistence type="predicted"/>
<gene>
    <name evidence="4" type="ORF">PCANC_07568</name>
    <name evidence="2" type="ORF">PCANC_15688</name>
    <name evidence="3" type="ORF">PCASD_14481</name>
    <name evidence="1" type="ORF">PCASD_22794</name>
</gene>
<evidence type="ECO:0000313" key="1">
    <source>
        <dbReference type="EMBL" id="PLW09195.1"/>
    </source>
</evidence>
<evidence type="ECO:0000313" key="6">
    <source>
        <dbReference type="Proteomes" id="UP000235392"/>
    </source>
</evidence>
<comment type="caution">
    <text evidence="3">The sequence shown here is derived from an EMBL/GenBank/DDBJ whole genome shotgun (WGS) entry which is preliminary data.</text>
</comment>
<name>A0A2N5U8G6_9BASI</name>
<dbReference type="Proteomes" id="UP000235388">
    <property type="component" value="Unassembled WGS sequence"/>
</dbReference>
<accession>A0A2N5U8G6</accession>
<dbReference type="Proteomes" id="UP000235392">
    <property type="component" value="Unassembled WGS sequence"/>
</dbReference>
<reference evidence="5 6" key="1">
    <citation type="submission" date="2017-11" db="EMBL/GenBank/DDBJ databases">
        <title>De novo assembly and phasing of dikaryotic genomes from two isolates of Puccinia coronata f. sp. avenae, the causal agent of oat crown rust.</title>
        <authorList>
            <person name="Miller M.E."/>
            <person name="Zhang Y."/>
            <person name="Omidvar V."/>
            <person name="Sperschneider J."/>
            <person name="Schwessinger B."/>
            <person name="Raley C."/>
            <person name="Palmer J.M."/>
            <person name="Garnica D."/>
            <person name="Upadhyaya N."/>
            <person name="Rathjen J."/>
            <person name="Taylor J.M."/>
            <person name="Park R.F."/>
            <person name="Dodds P.N."/>
            <person name="Hirsch C.D."/>
            <person name="Kianian S.F."/>
            <person name="Figueroa M."/>
        </authorList>
    </citation>
    <scope>NUCLEOTIDE SEQUENCE [LARGE SCALE GENOMIC DNA]</scope>
    <source>
        <strain evidence="2">12NC29</strain>
        <strain evidence="3">12SD80</strain>
    </source>
</reference>
<dbReference type="EMBL" id="PGCJ01000894">
    <property type="protein sequence ID" value="PLW15499.1"/>
    <property type="molecule type" value="Genomic_DNA"/>
</dbReference>
<evidence type="ECO:0000313" key="4">
    <source>
        <dbReference type="EMBL" id="PLW52997.1"/>
    </source>
</evidence>
<organism evidence="3 6">
    <name type="scientific">Puccinia coronata f. sp. avenae</name>
    <dbReference type="NCBI Taxonomy" id="200324"/>
    <lineage>
        <taxon>Eukaryota</taxon>
        <taxon>Fungi</taxon>
        <taxon>Dikarya</taxon>
        <taxon>Basidiomycota</taxon>
        <taxon>Pucciniomycotina</taxon>
        <taxon>Pucciniomycetes</taxon>
        <taxon>Pucciniales</taxon>
        <taxon>Pucciniaceae</taxon>
        <taxon>Puccinia</taxon>
    </lineage>
</organism>
<evidence type="ECO:0000313" key="2">
    <source>
        <dbReference type="EMBL" id="PLW15499.1"/>
    </source>
</evidence>
<dbReference type="EMBL" id="PGCI01000206">
    <property type="protein sequence ID" value="PLW34042.1"/>
    <property type="molecule type" value="Genomic_DNA"/>
</dbReference>
<sequence length="52" mass="5937">MPAEILALQKLHFSPDSLMMLEDPDGLYGHLFVSIPTSDEMELKDMEILLNF</sequence>
<dbReference type="EMBL" id="PGCJ01000070">
    <property type="protein sequence ID" value="PLW52997.1"/>
    <property type="molecule type" value="Genomic_DNA"/>
</dbReference>
<dbReference type="AlphaFoldDB" id="A0A2N5U8G6"/>
<evidence type="ECO:0000313" key="5">
    <source>
        <dbReference type="Proteomes" id="UP000235388"/>
    </source>
</evidence>
<dbReference type="EMBL" id="PGCI01001021">
    <property type="protein sequence ID" value="PLW09195.1"/>
    <property type="molecule type" value="Genomic_DNA"/>
</dbReference>
<protein>
    <submittedName>
        <fullName evidence="3">Uncharacterized protein</fullName>
    </submittedName>
</protein>
<evidence type="ECO:0000313" key="3">
    <source>
        <dbReference type="EMBL" id="PLW34042.1"/>
    </source>
</evidence>
<keyword evidence="5" id="KW-1185">Reference proteome</keyword>